<feature type="transmembrane region" description="Helical" evidence="8">
    <location>
        <begin position="387"/>
        <end position="410"/>
    </location>
</feature>
<comment type="subcellular location">
    <subcellularLocation>
        <location evidence="1">Cell membrane</location>
        <topology evidence="1">Multi-pass membrane protein</topology>
    </subcellularLocation>
</comment>
<dbReference type="PANTHER" id="PTHR30572">
    <property type="entry name" value="MEMBRANE COMPONENT OF TRANSPORTER-RELATED"/>
    <property type="match status" value="1"/>
</dbReference>
<dbReference type="STRING" id="43678.OJAG_38880"/>
<evidence type="ECO:0000256" key="3">
    <source>
        <dbReference type="ARBA" id="ARBA00022692"/>
    </source>
</evidence>
<feature type="transmembrane region" description="Helical" evidence="8">
    <location>
        <begin position="348"/>
        <end position="375"/>
    </location>
</feature>
<dbReference type="Proteomes" id="UP000076447">
    <property type="component" value="Unassembled WGS sequence"/>
</dbReference>
<evidence type="ECO:0000256" key="1">
    <source>
        <dbReference type="ARBA" id="ARBA00004651"/>
    </source>
</evidence>
<protein>
    <submittedName>
        <fullName evidence="10">FtsX-like permease family protein</fullName>
    </submittedName>
</protein>
<dbReference type="InterPro" id="IPR050250">
    <property type="entry name" value="Macrolide_Exporter_MacB"/>
</dbReference>
<evidence type="ECO:0000256" key="5">
    <source>
        <dbReference type="ARBA" id="ARBA00023136"/>
    </source>
</evidence>
<keyword evidence="3 8" id="KW-0812">Transmembrane</keyword>
<keyword evidence="4 8" id="KW-1133">Transmembrane helix</keyword>
<evidence type="ECO:0000256" key="7">
    <source>
        <dbReference type="SAM" id="MobiDB-lite"/>
    </source>
</evidence>
<accession>A0A161YD31</accession>
<evidence type="ECO:0000313" key="10">
    <source>
        <dbReference type="EMBL" id="KZM33568.1"/>
    </source>
</evidence>
<sequence length="422" mass="42131">MSSPEQQLAPPVPEPLPATPDLLTGAAPSGTVERTPTGRWPGTPRPSRLLADGVKSALAQPVATATAALVVAIVCLVVFATTGQSAAAERAVMDRIDGAGTRLVTAFDQSGNAHMQARGVEDLARLDSVSWAFALGSVTDVRNADTGGLSPGVALRPLFGGLPPALEVITGRAPREGEAVVGVDAARTLGLADGVGIVTDGPRSWPVVGVYEAAGPLASLSSGVLVPSPTTPLPPSGPGTSAGAAPPVEARYLYAMATDVGAVDPLAAALPAVVPAAEPRQITVETPDGALALREVVAGELGASSRQLMAVVLGVGLALITITMLGAVAGRRRDFGRRRALGATRTAIIVLVLVQTGAAALAGVVLGVGGGLAVVHRLTGNLPDPTFTAGVATLAVLIALAGAVPPALAAAHRDPVRILRVP</sequence>
<comment type="caution">
    <text evidence="10">The sequence shown here is derived from an EMBL/GenBank/DDBJ whole genome shotgun (WGS) entry which is preliminary data.</text>
</comment>
<evidence type="ECO:0000256" key="6">
    <source>
        <dbReference type="ARBA" id="ARBA00038076"/>
    </source>
</evidence>
<keyword evidence="5 8" id="KW-0472">Membrane</keyword>
<feature type="compositionally biased region" description="Low complexity" evidence="7">
    <location>
        <begin position="34"/>
        <end position="46"/>
    </location>
</feature>
<dbReference type="OrthoDB" id="5058832at2"/>
<evidence type="ECO:0000259" key="9">
    <source>
        <dbReference type="Pfam" id="PF02687"/>
    </source>
</evidence>
<dbReference type="GO" id="GO:0022857">
    <property type="term" value="F:transmembrane transporter activity"/>
    <property type="evidence" value="ECO:0007669"/>
    <property type="project" value="TreeGrafter"/>
</dbReference>
<feature type="transmembrane region" description="Helical" evidence="8">
    <location>
        <begin position="308"/>
        <end position="328"/>
    </location>
</feature>
<feature type="region of interest" description="Disordered" evidence="7">
    <location>
        <begin position="1"/>
        <end position="46"/>
    </location>
</feature>
<dbReference type="AlphaFoldDB" id="A0A161YD31"/>
<dbReference type="RefSeq" id="WP_082849266.1">
    <property type="nucleotide sequence ID" value="NZ_LRIE01000085.1"/>
</dbReference>
<dbReference type="GO" id="GO:0005886">
    <property type="term" value="C:plasma membrane"/>
    <property type="evidence" value="ECO:0007669"/>
    <property type="project" value="UniProtKB-SubCell"/>
</dbReference>
<dbReference type="EMBL" id="LRIE01000085">
    <property type="protein sequence ID" value="KZM33568.1"/>
    <property type="molecule type" value="Genomic_DNA"/>
</dbReference>
<evidence type="ECO:0000256" key="2">
    <source>
        <dbReference type="ARBA" id="ARBA00022475"/>
    </source>
</evidence>
<dbReference type="PANTHER" id="PTHR30572:SF4">
    <property type="entry name" value="ABC TRANSPORTER PERMEASE YTRF"/>
    <property type="match status" value="1"/>
</dbReference>
<gene>
    <name evidence="10" type="ORF">OJAG_38880</name>
</gene>
<reference evidence="10 11" key="1">
    <citation type="submission" date="2016-01" db="EMBL/GenBank/DDBJ databases">
        <title>Genome sequence of Oerskovia enterophila VJag, an agar and cellulose degrading bacterium.</title>
        <authorList>
            <person name="Poehlein A."/>
            <person name="Jag V."/>
            <person name="Bengelsdorf F."/>
            <person name="Duerre P."/>
            <person name="Daniel R."/>
        </authorList>
    </citation>
    <scope>NUCLEOTIDE SEQUENCE [LARGE SCALE GENOMIC DNA]</scope>
    <source>
        <strain evidence="10 11">VJag</strain>
    </source>
</reference>
<evidence type="ECO:0000313" key="11">
    <source>
        <dbReference type="Proteomes" id="UP000076447"/>
    </source>
</evidence>
<name>A0A161YD31_9CELL</name>
<feature type="domain" description="ABC3 transporter permease C-terminal" evidence="9">
    <location>
        <begin position="309"/>
        <end position="413"/>
    </location>
</feature>
<organism evidence="10 11">
    <name type="scientific">Oerskovia enterophila</name>
    <dbReference type="NCBI Taxonomy" id="43678"/>
    <lineage>
        <taxon>Bacteria</taxon>
        <taxon>Bacillati</taxon>
        <taxon>Actinomycetota</taxon>
        <taxon>Actinomycetes</taxon>
        <taxon>Micrococcales</taxon>
        <taxon>Cellulomonadaceae</taxon>
        <taxon>Oerskovia</taxon>
    </lineage>
</organism>
<keyword evidence="2" id="KW-1003">Cell membrane</keyword>
<dbReference type="PATRIC" id="fig|43678.3.peg.4059"/>
<dbReference type="InterPro" id="IPR003838">
    <property type="entry name" value="ABC3_permease_C"/>
</dbReference>
<evidence type="ECO:0000256" key="8">
    <source>
        <dbReference type="SAM" id="Phobius"/>
    </source>
</evidence>
<dbReference type="Pfam" id="PF02687">
    <property type="entry name" value="FtsX"/>
    <property type="match status" value="1"/>
</dbReference>
<proteinExistence type="inferred from homology"/>
<evidence type="ECO:0000256" key="4">
    <source>
        <dbReference type="ARBA" id="ARBA00022989"/>
    </source>
</evidence>
<comment type="similarity">
    <text evidence="6">Belongs to the ABC-4 integral membrane protein family.</text>
</comment>